<sequence length="245" mass="29466">MQRVKRRTFSGVVCEQEVFTVSDRVNIKKAEPRERFKTAEEREQHRIGISRRKHTRLFNENFSPRSLYSTLTLDDENEVHEFRDMRRLRDNYVRNLKRAYPDAVIFAYIGRGKNTSRMHLHMVSNDVPEEVIKEKWKYGRIVRIENLREHNYYDGIDHGQDYTGLANYLFDHWTPEQGGHRWKQTKNAKKPERETPKIAIRAYSENKPPIAPKGYILVESRSNKFGYLYYKYVLQPPKRSRRRKC</sequence>
<name>A0A645FX22_9ZZZZ</name>
<accession>A0A645FX22</accession>
<proteinExistence type="predicted"/>
<reference evidence="1" key="1">
    <citation type="submission" date="2019-08" db="EMBL/GenBank/DDBJ databases">
        <authorList>
            <person name="Kucharzyk K."/>
            <person name="Murdoch R.W."/>
            <person name="Higgins S."/>
            <person name="Loffler F."/>
        </authorList>
    </citation>
    <scope>NUCLEOTIDE SEQUENCE</scope>
</reference>
<organism evidence="1">
    <name type="scientific">bioreactor metagenome</name>
    <dbReference type="NCBI Taxonomy" id="1076179"/>
    <lineage>
        <taxon>unclassified sequences</taxon>
        <taxon>metagenomes</taxon>
        <taxon>ecological metagenomes</taxon>
    </lineage>
</organism>
<evidence type="ECO:0000313" key="1">
    <source>
        <dbReference type="EMBL" id="MPN19121.1"/>
    </source>
</evidence>
<dbReference type="EMBL" id="VSSQ01066617">
    <property type="protein sequence ID" value="MPN19121.1"/>
    <property type="molecule type" value="Genomic_DNA"/>
</dbReference>
<dbReference type="AlphaFoldDB" id="A0A645FX22"/>
<protein>
    <submittedName>
        <fullName evidence="1">Uncharacterized protein</fullName>
    </submittedName>
</protein>
<comment type="caution">
    <text evidence="1">The sequence shown here is derived from an EMBL/GenBank/DDBJ whole genome shotgun (WGS) entry which is preliminary data.</text>
</comment>
<gene>
    <name evidence="1" type="ORF">SDC9_166487</name>
</gene>